<feature type="domain" description="Xrn1 helical" evidence="6">
    <location>
        <begin position="305"/>
        <end position="375"/>
    </location>
</feature>
<feature type="domain" description="Xrn1 helical" evidence="6">
    <location>
        <begin position="569"/>
        <end position="771"/>
    </location>
</feature>
<evidence type="ECO:0000256" key="4">
    <source>
        <dbReference type="ARBA" id="ARBA00038299"/>
    </source>
</evidence>
<dbReference type="InterPro" id="IPR027073">
    <property type="entry name" value="5_3_exoribonuclease"/>
</dbReference>
<evidence type="ECO:0000313" key="8">
    <source>
        <dbReference type="EMBL" id="QOY41088.1"/>
    </source>
</evidence>
<accession>A0A7S7LG91</accession>
<dbReference type="Pfam" id="PF03159">
    <property type="entry name" value="XRN_N"/>
    <property type="match status" value="1"/>
</dbReference>
<keyword evidence="2" id="KW-0378">Hydrolase</keyword>
<feature type="domain" description="Xrn1 helical" evidence="6">
    <location>
        <begin position="483"/>
        <end position="532"/>
    </location>
</feature>
<dbReference type="Proteomes" id="UP000593906">
    <property type="component" value="Chromosome 6"/>
</dbReference>
<evidence type="ECO:0000313" key="9">
    <source>
        <dbReference type="Proteomes" id="UP000593906"/>
    </source>
</evidence>
<dbReference type="VEuPathDB" id="CryptoDB:CPATCC_0013580"/>
<dbReference type="InterPro" id="IPR041385">
    <property type="entry name" value="SH3_12"/>
</dbReference>
<sequence>MGISRFYRWISERYPQINEEISDGIIPPFDNLYLDVNGIAHNSVNSSEMRTPSNGINLSEKGSPEIWAAIFRYINKLVYIAKPRKLLYIAVDGVAPRAKMNQQRSRRFRSARDSEFLKKMEKNNSIDTTQNNVFDSNCITPGTTFMHELRRQLEFFIYHQIHTDPLWKHLEVVLSGADVPGEGEHKIMDFIRCIKSQRDYNNNTTHCLYGLDADLIMLSLASHEPHFSLLREEIKFSSSRNYESRTVCTKERFQFLHISILRDYIINDLNPRNLSVEELNLCFGYKFGLKNDSQDQISIFDNVLIDGERLIDDFIILGFIVGNDFLPHIPFHTVDQGLARIISSYRKYLAHFFLMKLSSSPWILEDCGRINYVNLLRFLIWHIISEKEEAEKRISNPDYWKKVIPDQNKISSDSIGVPRFMKSDSIEQDKFRAKWQETRPENFEVMRWRYYFVKMAINIDKFFPENSNVQNQANIKSNTNSNRITTNSIEDIVFCYLEGLQWVSYYYFRGVPSWRWYYPYRYAPFACDIAIILSCWLQNKSISTLSRDDIVKYGSSKLMFVHTMYSEEIELNGLAFRFIKGNPLQPFEQLMGVLPSNSKDLLPKPFRKLFTNPNSPLLSFYPANFEVDMEGVKVPWGGVTLIPFIDEFLLLDSITYVLSKCGFYDSDFRNFEIKIKTNFEYELKNRYKFYLSTSELENLIDANTNTHSSIINSSEFLDTEDKARNQEGRPFIFYLDNYAFPTPKIESTVKLYLPSITNSKVVSKSFYHPAFPDGVSNFPNYLLDNTILPFDWFPNLCRIPYRIYYSSGISVFGTESSNESIFSSISSSHISKEFLNNLFLPSINTRNPGIRILVDYPRMKVAELVSIKTLRYILRPKLLTKPIIEPNNNPKEFIRLLFNENSLLKKRGIVLSPSNSMNIDEELLSISKLVNCKEVLDLKDFDAELKDISDPVNCLVEARVAESSYITESGKVEFNFSKISKHYLLPLILLYSDLKESEAERFKQISKINLGEKLLCINKQNPNYGYIGTIVDEAQRLVLFRIPKNKNKVEQLQKRIFEYALEDLSSIQWFSIEDVAKIIYKPLLNCLNTKCGLDATKSLEYMRFSTLFLKKLIIGPIQVKCNDSTLQEISMNLFKFENKLKNKLYLPLYSKFVDENSFITSSNTNVELGTPIVSNEAIKSILEYLDLFPCFVLAIFKSLVLLDQGELDEHIINSEGKNICSNTFNIDNNNEKVENVFNLKKIHVKDIFSDLIDSKDQDFKFNVMIKIIKGKLYRNLPFLSSRSNSATMLPSTISRLERLILNSQIETNDKYIDLSKLCRNEHFYQSENQFNSGINKLISRFGYPLGTRVVYINTNDGLLPFGTVGTVVSVCCGVKVNKEYYPSTIIDILLDETQINANNLNGMCSKLRGISVKSSECIPLLPCIQNLKDENHLEIISKQILNFDLQFNNKAEKSKKKCDNYSYYWLKNQNSSLKQMGKKEISITDKQNSSEVNNNNNNNCNDSDLRCRKTKNKTEIRHINSNEHPLAVELKSLLSININKKKNGLDYLNSRNIENKIKKNDEISNVPECEKKIEDSMEFKLKQILKIT</sequence>
<dbReference type="Gene3D" id="1.25.40.1050">
    <property type="match status" value="1"/>
</dbReference>
<dbReference type="InterPro" id="IPR047008">
    <property type="entry name" value="XRN1_SH3_sf"/>
</dbReference>
<dbReference type="Pfam" id="PF18129">
    <property type="entry name" value="SH3_12"/>
    <property type="match status" value="1"/>
</dbReference>
<dbReference type="GO" id="GO:0003723">
    <property type="term" value="F:RNA binding"/>
    <property type="evidence" value="ECO:0007669"/>
    <property type="project" value="TreeGrafter"/>
</dbReference>
<protein>
    <submittedName>
        <fullName evidence="8">Uncharacterized protein</fullName>
    </submittedName>
</protein>
<dbReference type="InterPro" id="IPR004859">
    <property type="entry name" value="Xrn1_N"/>
</dbReference>
<dbReference type="GO" id="GO:0000956">
    <property type="term" value="P:nuclear-transcribed mRNA catabolic process"/>
    <property type="evidence" value="ECO:0007669"/>
    <property type="project" value="TreeGrafter"/>
</dbReference>
<name>A0A7S7LG91_CRYPV</name>
<evidence type="ECO:0000259" key="5">
    <source>
        <dbReference type="Pfam" id="PF03159"/>
    </source>
</evidence>
<dbReference type="OMA" id="VYINHNE"/>
<evidence type="ECO:0000259" key="6">
    <source>
        <dbReference type="Pfam" id="PF17846"/>
    </source>
</evidence>
<organism evidence="8 9">
    <name type="scientific">Cryptosporidium parvum</name>
    <dbReference type="NCBI Taxonomy" id="5807"/>
    <lineage>
        <taxon>Eukaryota</taxon>
        <taxon>Sar</taxon>
        <taxon>Alveolata</taxon>
        <taxon>Apicomplexa</taxon>
        <taxon>Conoidasida</taxon>
        <taxon>Coccidia</taxon>
        <taxon>Eucoccidiorida</taxon>
        <taxon>Eimeriorina</taxon>
        <taxon>Cryptosporidiidae</taxon>
        <taxon>Cryptosporidium</taxon>
    </lineage>
</organism>
<evidence type="ECO:0000256" key="3">
    <source>
        <dbReference type="ARBA" id="ARBA00022839"/>
    </source>
</evidence>
<comment type="similarity">
    <text evidence="4">Belongs to the 5'-3' exonuclease family.</text>
</comment>
<evidence type="ECO:0000256" key="2">
    <source>
        <dbReference type="ARBA" id="ARBA00022801"/>
    </source>
</evidence>
<keyword evidence="1" id="KW-0540">Nuclease</keyword>
<gene>
    <name evidence="8" type="ORF">CPATCC_002731</name>
</gene>
<dbReference type="EMBL" id="CP044417">
    <property type="protein sequence ID" value="QOY41088.1"/>
    <property type="molecule type" value="Genomic_DNA"/>
</dbReference>
<evidence type="ECO:0000256" key="1">
    <source>
        <dbReference type="ARBA" id="ARBA00022722"/>
    </source>
</evidence>
<feature type="domain" description="5'-3' exoribonuclease 1 SH3-like" evidence="7">
    <location>
        <begin position="1344"/>
        <end position="1418"/>
    </location>
</feature>
<feature type="domain" description="Xrn1 N-terminal" evidence="5">
    <location>
        <begin position="1"/>
        <end position="233"/>
    </location>
</feature>
<dbReference type="PANTHER" id="PTHR12341">
    <property type="entry name" value="5'-&gt;3' EXORIBONUCLEASE"/>
    <property type="match status" value="1"/>
</dbReference>
<dbReference type="PANTHER" id="PTHR12341:SF7">
    <property type="entry name" value="5'-3' EXORIBONUCLEASE 1"/>
    <property type="match status" value="1"/>
</dbReference>
<dbReference type="Gene3D" id="2.30.30.750">
    <property type="match status" value="1"/>
</dbReference>
<dbReference type="GO" id="GO:0005634">
    <property type="term" value="C:nucleus"/>
    <property type="evidence" value="ECO:0007669"/>
    <property type="project" value="TreeGrafter"/>
</dbReference>
<dbReference type="InterPro" id="IPR041412">
    <property type="entry name" value="Xrn1_helical"/>
</dbReference>
<evidence type="ECO:0000259" key="7">
    <source>
        <dbReference type="Pfam" id="PF18129"/>
    </source>
</evidence>
<dbReference type="CDD" id="cd18673">
    <property type="entry name" value="PIN_XRN1-2-like"/>
    <property type="match status" value="1"/>
</dbReference>
<dbReference type="Gene3D" id="3.40.50.12390">
    <property type="match status" value="2"/>
</dbReference>
<dbReference type="Pfam" id="PF17846">
    <property type="entry name" value="XRN_M"/>
    <property type="match status" value="3"/>
</dbReference>
<reference evidence="8 9" key="1">
    <citation type="submission" date="2019-09" db="EMBL/GenBank/DDBJ databases">
        <title>Consistent, comparative and evidence-based genome assembly and annotation for Cryptosporidium parvum, C. hominis and C. tyzzeri.</title>
        <authorList>
            <person name="Baptista R.P."/>
            <person name="Li Y."/>
            <person name="Sateriale A."/>
            <person name="Ansell B."/>
            <person name="Jex A."/>
            <person name="Sanders M."/>
            <person name="Brooks K."/>
            <person name="Tracey A."/>
            <person name="Berriman M."/>
            <person name="Striepen B."/>
            <person name="Cotton J.A."/>
            <person name="Kissinger J.C."/>
        </authorList>
    </citation>
    <scope>NUCLEOTIDE SEQUENCE [LARGE SCALE GENOMIC DNA]</scope>
    <source>
        <strain evidence="8 9">IOWA-ATCC</strain>
    </source>
</reference>
<keyword evidence="3" id="KW-0269">Exonuclease</keyword>
<proteinExistence type="inferred from homology"/>
<dbReference type="GO" id="GO:0004534">
    <property type="term" value="F:5'-3' RNA exonuclease activity"/>
    <property type="evidence" value="ECO:0007669"/>
    <property type="project" value="TreeGrafter"/>
</dbReference>